<dbReference type="InterPro" id="IPR019598">
    <property type="entry name" value="Universal_stress_protein_B"/>
</dbReference>
<evidence type="ECO:0000256" key="1">
    <source>
        <dbReference type="ARBA" id="ARBA00004429"/>
    </source>
</evidence>
<feature type="transmembrane region" description="Helical" evidence="9">
    <location>
        <begin position="89"/>
        <end position="107"/>
    </location>
</feature>
<organism evidence="10 11">
    <name type="scientific">Vibrio ulleungensis</name>
    <dbReference type="NCBI Taxonomy" id="2807619"/>
    <lineage>
        <taxon>Bacteria</taxon>
        <taxon>Pseudomonadati</taxon>
        <taxon>Pseudomonadota</taxon>
        <taxon>Gammaproteobacteria</taxon>
        <taxon>Vibrionales</taxon>
        <taxon>Vibrionaceae</taxon>
        <taxon>Vibrio</taxon>
    </lineage>
</organism>
<evidence type="ECO:0000256" key="2">
    <source>
        <dbReference type="ARBA" id="ARBA00009803"/>
    </source>
</evidence>
<evidence type="ECO:0000313" key="11">
    <source>
        <dbReference type="Proteomes" id="UP000809621"/>
    </source>
</evidence>
<dbReference type="RefSeq" id="WP_205159127.1">
    <property type="nucleotide sequence ID" value="NZ_JAFEUM010000006.1"/>
</dbReference>
<proteinExistence type="inferred from homology"/>
<evidence type="ECO:0000256" key="6">
    <source>
        <dbReference type="ARBA" id="ARBA00022692"/>
    </source>
</evidence>
<evidence type="ECO:0000256" key="9">
    <source>
        <dbReference type="SAM" id="Phobius"/>
    </source>
</evidence>
<dbReference type="Proteomes" id="UP000809621">
    <property type="component" value="Unassembled WGS sequence"/>
</dbReference>
<evidence type="ECO:0000256" key="8">
    <source>
        <dbReference type="ARBA" id="ARBA00023136"/>
    </source>
</evidence>
<keyword evidence="8 9" id="KW-0472">Membrane</keyword>
<evidence type="ECO:0000256" key="3">
    <source>
        <dbReference type="ARBA" id="ARBA00021128"/>
    </source>
</evidence>
<keyword evidence="11" id="KW-1185">Reference proteome</keyword>
<keyword evidence="7 9" id="KW-1133">Transmembrane helix</keyword>
<evidence type="ECO:0000256" key="7">
    <source>
        <dbReference type="ARBA" id="ARBA00022989"/>
    </source>
</evidence>
<accession>A0ABS2HJB1</accession>
<evidence type="ECO:0000256" key="5">
    <source>
        <dbReference type="ARBA" id="ARBA00022519"/>
    </source>
</evidence>
<feature type="transmembrane region" description="Helical" evidence="9">
    <location>
        <begin position="6"/>
        <end position="24"/>
    </location>
</feature>
<comment type="caution">
    <text evidence="10">The sequence shown here is derived from an EMBL/GenBank/DDBJ whole genome shotgun (WGS) entry which is preliminary data.</text>
</comment>
<gene>
    <name evidence="10" type="primary">uspB</name>
    <name evidence="10" type="ORF">JQC93_14450</name>
</gene>
<evidence type="ECO:0000256" key="4">
    <source>
        <dbReference type="ARBA" id="ARBA00022475"/>
    </source>
</evidence>
<keyword evidence="5" id="KW-0997">Cell inner membrane</keyword>
<dbReference type="NCBIfam" id="NF003435">
    <property type="entry name" value="PRK04960.1"/>
    <property type="match status" value="1"/>
</dbReference>
<comment type="subcellular location">
    <subcellularLocation>
        <location evidence="1">Cell inner membrane</location>
        <topology evidence="1">Multi-pass membrane protein</topology>
    </subcellularLocation>
</comment>
<protein>
    <recommendedName>
        <fullName evidence="3">Universal stress protein B</fullName>
    </recommendedName>
</protein>
<evidence type="ECO:0000313" key="10">
    <source>
        <dbReference type="EMBL" id="MBM7037608.1"/>
    </source>
</evidence>
<comment type="similarity">
    <text evidence="2">Belongs to the universal stress protein B family.</text>
</comment>
<dbReference type="EMBL" id="JAFEUM010000006">
    <property type="protein sequence ID" value="MBM7037608.1"/>
    <property type="molecule type" value="Genomic_DNA"/>
</dbReference>
<keyword evidence="6 9" id="KW-0812">Transmembrane</keyword>
<name>A0ABS2HJB1_9VIBR</name>
<reference evidence="10 11" key="1">
    <citation type="submission" date="2021-02" db="EMBL/GenBank/DDBJ databases">
        <authorList>
            <person name="Park J.-S."/>
        </authorList>
    </citation>
    <scope>NUCLEOTIDE SEQUENCE [LARGE SCALE GENOMIC DNA]</scope>
    <source>
        <strain evidence="10 11">188UL20-2</strain>
    </source>
</reference>
<keyword evidence="4" id="KW-1003">Cell membrane</keyword>
<dbReference type="Pfam" id="PF10625">
    <property type="entry name" value="UspB"/>
    <property type="match status" value="1"/>
</dbReference>
<sequence>MISGDLIIFTLLLVTTINFSRYVTSLRALLFLMREAHPLLYQQVDGGSFFTAHGNVYKQARLFHYLKHKEYSEHHDSGFVAKCDKVRELFVVSCALLLVTLFVTLVVI</sequence>